<dbReference type="Proteomes" id="UP001438953">
    <property type="component" value="Unassembled WGS sequence"/>
</dbReference>
<comment type="similarity">
    <text evidence="1">Belongs to the short-chain dehydrogenases/reductases (SDR) family.</text>
</comment>
<evidence type="ECO:0000313" key="4">
    <source>
        <dbReference type="Proteomes" id="UP001438953"/>
    </source>
</evidence>
<protein>
    <submittedName>
        <fullName evidence="3">SDR family oxidoreductase</fullName>
        <ecNumber evidence="3">1.-.-.-</ecNumber>
    </submittedName>
</protein>
<dbReference type="InterPro" id="IPR020904">
    <property type="entry name" value="Sc_DH/Rdtase_CS"/>
</dbReference>
<dbReference type="PANTHER" id="PTHR24321">
    <property type="entry name" value="DEHYDROGENASES, SHORT CHAIN"/>
    <property type="match status" value="1"/>
</dbReference>
<dbReference type="SUPFAM" id="SSF51735">
    <property type="entry name" value="NAD(P)-binding Rossmann-fold domains"/>
    <property type="match status" value="1"/>
</dbReference>
<dbReference type="EMBL" id="JAYWLC010000016">
    <property type="protein sequence ID" value="MER5173200.1"/>
    <property type="molecule type" value="Genomic_DNA"/>
</dbReference>
<dbReference type="Gene3D" id="3.40.50.720">
    <property type="entry name" value="NAD(P)-binding Rossmann-like Domain"/>
    <property type="match status" value="1"/>
</dbReference>
<keyword evidence="4" id="KW-1185">Reference proteome</keyword>
<organism evidence="3 4">
    <name type="scientific">Thioclava kandeliae</name>
    <dbReference type="NCBI Taxonomy" id="3070818"/>
    <lineage>
        <taxon>Bacteria</taxon>
        <taxon>Pseudomonadati</taxon>
        <taxon>Pseudomonadota</taxon>
        <taxon>Alphaproteobacteria</taxon>
        <taxon>Rhodobacterales</taxon>
        <taxon>Paracoccaceae</taxon>
        <taxon>Thioclava</taxon>
    </lineage>
</organism>
<accession>A0ABV1SJY6</accession>
<evidence type="ECO:0000256" key="1">
    <source>
        <dbReference type="ARBA" id="ARBA00006484"/>
    </source>
</evidence>
<dbReference type="Pfam" id="PF13561">
    <property type="entry name" value="adh_short_C2"/>
    <property type="match status" value="1"/>
</dbReference>
<dbReference type="PRINTS" id="PR00081">
    <property type="entry name" value="GDHRDH"/>
</dbReference>
<dbReference type="InterPro" id="IPR002347">
    <property type="entry name" value="SDR_fam"/>
</dbReference>
<dbReference type="PANTHER" id="PTHR24321:SF8">
    <property type="entry name" value="ESTRADIOL 17-BETA-DEHYDROGENASE 8-RELATED"/>
    <property type="match status" value="1"/>
</dbReference>
<evidence type="ECO:0000256" key="2">
    <source>
        <dbReference type="ARBA" id="ARBA00023002"/>
    </source>
</evidence>
<dbReference type="RefSeq" id="WP_350938485.1">
    <property type="nucleotide sequence ID" value="NZ_JAYWLC010000016.1"/>
</dbReference>
<keyword evidence="2 3" id="KW-0560">Oxidoreductase</keyword>
<dbReference type="EC" id="1.-.-.-" evidence="3"/>
<reference evidence="3 4" key="1">
    <citation type="submission" date="2024-06" db="EMBL/GenBank/DDBJ databases">
        <title>Thioclava kandeliae sp. nov. from a rhizosphere soil sample of Kandelia candel in a mangrove.</title>
        <authorList>
            <person name="Mu T."/>
        </authorList>
    </citation>
    <scope>NUCLEOTIDE SEQUENCE [LARGE SCALE GENOMIC DNA]</scope>
    <source>
        <strain evidence="3 4">CPCC 100088</strain>
    </source>
</reference>
<evidence type="ECO:0000313" key="3">
    <source>
        <dbReference type="EMBL" id="MER5173200.1"/>
    </source>
</evidence>
<sequence length="259" mass="26976">MSRLNGLTALVTGASSGIGRAIALRLASEGATTIAADVTEHVVEGGDPVRAPLRALSPANEFARLDVRDPLATQDLVRGIAARHGRLDIVVTSAMVPGGRALPDTDLAEWERVTSVNLTGVYVTLQASLCQMLAQDPRGPEGERGRIINIGSQHGMIASPRSFAYGVSKAAVLQMTRQIAADHAADGIVCNAVSPGKILTGKSGPAVSEEAMAYSRARTPSPRLGQPRDVAEAVAFLAAPETQFINGHNLLVDGGWMAA</sequence>
<comment type="caution">
    <text evidence="3">The sequence shown here is derived from an EMBL/GenBank/DDBJ whole genome shotgun (WGS) entry which is preliminary data.</text>
</comment>
<dbReference type="PRINTS" id="PR00080">
    <property type="entry name" value="SDRFAMILY"/>
</dbReference>
<gene>
    <name evidence="3" type="ORF">VSX56_15630</name>
</gene>
<dbReference type="PROSITE" id="PS00061">
    <property type="entry name" value="ADH_SHORT"/>
    <property type="match status" value="1"/>
</dbReference>
<dbReference type="InterPro" id="IPR036291">
    <property type="entry name" value="NAD(P)-bd_dom_sf"/>
</dbReference>
<name>A0ABV1SJY6_9RHOB</name>
<dbReference type="GO" id="GO:0016491">
    <property type="term" value="F:oxidoreductase activity"/>
    <property type="evidence" value="ECO:0007669"/>
    <property type="project" value="UniProtKB-KW"/>
</dbReference>
<dbReference type="CDD" id="cd05233">
    <property type="entry name" value="SDR_c"/>
    <property type="match status" value="1"/>
</dbReference>
<proteinExistence type="inferred from homology"/>